<dbReference type="Gramene" id="ONK72099">
    <property type="protein sequence ID" value="ONK72099"/>
    <property type="gene ID" value="A4U43_C04F15700"/>
</dbReference>
<dbReference type="AlphaFoldDB" id="A0A5P1F5V1"/>
<evidence type="ECO:0000313" key="2">
    <source>
        <dbReference type="EMBL" id="ONK72099.1"/>
    </source>
</evidence>
<protein>
    <submittedName>
        <fullName evidence="2">Uncharacterized protein</fullName>
    </submittedName>
</protein>
<keyword evidence="3" id="KW-1185">Reference proteome</keyword>
<evidence type="ECO:0000313" key="3">
    <source>
        <dbReference type="Proteomes" id="UP000243459"/>
    </source>
</evidence>
<name>A0A5P1F5V1_ASPOF</name>
<gene>
    <name evidence="2" type="ORF">A4U43_C04F15700</name>
</gene>
<organism evidence="2 3">
    <name type="scientific">Asparagus officinalis</name>
    <name type="common">Garden asparagus</name>
    <dbReference type="NCBI Taxonomy" id="4686"/>
    <lineage>
        <taxon>Eukaryota</taxon>
        <taxon>Viridiplantae</taxon>
        <taxon>Streptophyta</taxon>
        <taxon>Embryophyta</taxon>
        <taxon>Tracheophyta</taxon>
        <taxon>Spermatophyta</taxon>
        <taxon>Magnoliopsida</taxon>
        <taxon>Liliopsida</taxon>
        <taxon>Asparagales</taxon>
        <taxon>Asparagaceae</taxon>
        <taxon>Asparagoideae</taxon>
        <taxon>Asparagus</taxon>
    </lineage>
</organism>
<dbReference type="EMBL" id="CM007384">
    <property type="protein sequence ID" value="ONK72099.1"/>
    <property type="molecule type" value="Genomic_DNA"/>
</dbReference>
<evidence type="ECO:0000256" key="1">
    <source>
        <dbReference type="SAM" id="MobiDB-lite"/>
    </source>
</evidence>
<dbReference type="Proteomes" id="UP000243459">
    <property type="component" value="Chromosome 4"/>
</dbReference>
<sequence>MAEALIVELVGDIGLRDPGVMMEELVSGEAERADPDLGVEIDAAVRVEDDRARGLASERGVGEGDEIGTGSDRMSV</sequence>
<accession>A0A5P1F5V1</accession>
<reference evidence="3" key="1">
    <citation type="journal article" date="2017" name="Nat. Commun.">
        <title>The asparagus genome sheds light on the origin and evolution of a young Y chromosome.</title>
        <authorList>
            <person name="Harkess A."/>
            <person name="Zhou J."/>
            <person name="Xu C."/>
            <person name="Bowers J.E."/>
            <person name="Van der Hulst R."/>
            <person name="Ayyampalayam S."/>
            <person name="Mercati F."/>
            <person name="Riccardi P."/>
            <person name="McKain M.R."/>
            <person name="Kakrana A."/>
            <person name="Tang H."/>
            <person name="Ray J."/>
            <person name="Groenendijk J."/>
            <person name="Arikit S."/>
            <person name="Mathioni S.M."/>
            <person name="Nakano M."/>
            <person name="Shan H."/>
            <person name="Telgmann-Rauber A."/>
            <person name="Kanno A."/>
            <person name="Yue Z."/>
            <person name="Chen H."/>
            <person name="Li W."/>
            <person name="Chen Y."/>
            <person name="Xu X."/>
            <person name="Zhang Y."/>
            <person name="Luo S."/>
            <person name="Chen H."/>
            <person name="Gao J."/>
            <person name="Mao Z."/>
            <person name="Pires J.C."/>
            <person name="Luo M."/>
            <person name="Kudrna D."/>
            <person name="Wing R.A."/>
            <person name="Meyers B.C."/>
            <person name="Yi K."/>
            <person name="Kong H."/>
            <person name="Lavrijsen P."/>
            <person name="Sunseri F."/>
            <person name="Falavigna A."/>
            <person name="Ye Y."/>
            <person name="Leebens-Mack J.H."/>
            <person name="Chen G."/>
        </authorList>
    </citation>
    <scope>NUCLEOTIDE SEQUENCE [LARGE SCALE GENOMIC DNA]</scope>
    <source>
        <strain evidence="3">cv. DH0086</strain>
    </source>
</reference>
<feature type="region of interest" description="Disordered" evidence="1">
    <location>
        <begin position="52"/>
        <end position="76"/>
    </location>
</feature>
<proteinExistence type="predicted"/>